<keyword evidence="2" id="KW-0812">Transmembrane</keyword>
<reference evidence="3" key="2">
    <citation type="journal article" date="2021" name="PeerJ">
        <title>Extensive microbial diversity within the chicken gut microbiome revealed by metagenomics and culture.</title>
        <authorList>
            <person name="Gilroy R."/>
            <person name="Ravi A."/>
            <person name="Getino M."/>
            <person name="Pursley I."/>
            <person name="Horton D.L."/>
            <person name="Alikhan N.F."/>
            <person name="Baker D."/>
            <person name="Gharbi K."/>
            <person name="Hall N."/>
            <person name="Watson M."/>
            <person name="Adriaenssens E.M."/>
            <person name="Foster-Nyarko E."/>
            <person name="Jarju S."/>
            <person name="Secka A."/>
            <person name="Antonio M."/>
            <person name="Oren A."/>
            <person name="Chaudhuri R.R."/>
            <person name="La Ragione R."/>
            <person name="Hildebrand F."/>
            <person name="Pallen M.J."/>
        </authorList>
    </citation>
    <scope>NUCLEOTIDE SEQUENCE</scope>
    <source>
        <strain evidence="3">7463</strain>
    </source>
</reference>
<comment type="caution">
    <text evidence="3">The sequence shown here is derived from an EMBL/GenBank/DDBJ whole genome shotgun (WGS) entry which is preliminary data.</text>
</comment>
<dbReference type="AlphaFoldDB" id="A0A9D1LG62"/>
<proteinExistence type="predicted"/>
<evidence type="ECO:0000313" key="3">
    <source>
        <dbReference type="EMBL" id="HIU37556.1"/>
    </source>
</evidence>
<feature type="transmembrane region" description="Helical" evidence="2">
    <location>
        <begin position="161"/>
        <end position="183"/>
    </location>
</feature>
<dbReference type="PANTHER" id="PTHR36838:SF3">
    <property type="entry name" value="TRANSPORTER AUXIN EFFLUX CARRIER EC FAMILY"/>
    <property type="match status" value="1"/>
</dbReference>
<name>A0A9D1LG62_9BURK</name>
<feature type="transmembrane region" description="Helical" evidence="2">
    <location>
        <begin position="222"/>
        <end position="240"/>
    </location>
</feature>
<keyword evidence="2" id="KW-1133">Transmembrane helix</keyword>
<accession>A0A9D1LG62</accession>
<dbReference type="PANTHER" id="PTHR36838">
    <property type="entry name" value="AUXIN EFFLUX CARRIER FAMILY PROTEIN"/>
    <property type="match status" value="1"/>
</dbReference>
<evidence type="ECO:0000313" key="4">
    <source>
        <dbReference type="Proteomes" id="UP000824083"/>
    </source>
</evidence>
<feature type="transmembrane region" description="Helical" evidence="2">
    <location>
        <begin position="33"/>
        <end position="54"/>
    </location>
</feature>
<protein>
    <submittedName>
        <fullName evidence="3">AEC family transporter</fullName>
    </submittedName>
</protein>
<gene>
    <name evidence="3" type="ORF">IAC56_04720</name>
</gene>
<feature type="transmembrane region" description="Helical" evidence="2">
    <location>
        <begin position="60"/>
        <end position="81"/>
    </location>
</feature>
<feature type="transmembrane region" description="Helical" evidence="2">
    <location>
        <begin position="279"/>
        <end position="297"/>
    </location>
</feature>
<dbReference type="Proteomes" id="UP000824083">
    <property type="component" value="Unassembled WGS sequence"/>
</dbReference>
<evidence type="ECO:0000256" key="1">
    <source>
        <dbReference type="ARBA" id="ARBA00022448"/>
    </source>
</evidence>
<feature type="transmembrane region" description="Helical" evidence="2">
    <location>
        <begin position="6"/>
        <end position="21"/>
    </location>
</feature>
<feature type="transmembrane region" description="Helical" evidence="2">
    <location>
        <begin position="189"/>
        <end position="210"/>
    </location>
</feature>
<keyword evidence="2" id="KW-0472">Membrane</keyword>
<organism evidence="3 4">
    <name type="scientific">Candidatus Aphodousia faecigallinarum</name>
    <dbReference type="NCBI Taxonomy" id="2840677"/>
    <lineage>
        <taxon>Bacteria</taxon>
        <taxon>Pseudomonadati</taxon>
        <taxon>Pseudomonadota</taxon>
        <taxon>Betaproteobacteria</taxon>
        <taxon>Burkholderiales</taxon>
        <taxon>Sutterellaceae</taxon>
        <taxon>Sutterellaceae incertae sedis</taxon>
        <taxon>Candidatus Aphodousia</taxon>
    </lineage>
</organism>
<feature type="transmembrane region" description="Helical" evidence="2">
    <location>
        <begin position="246"/>
        <end position="267"/>
    </location>
</feature>
<reference evidence="3" key="1">
    <citation type="submission" date="2020-10" db="EMBL/GenBank/DDBJ databases">
        <authorList>
            <person name="Gilroy R."/>
        </authorList>
    </citation>
    <scope>NUCLEOTIDE SEQUENCE</scope>
    <source>
        <strain evidence="3">7463</strain>
    </source>
</reference>
<dbReference type="EMBL" id="DVMY01000077">
    <property type="protein sequence ID" value="HIU37556.1"/>
    <property type="molecule type" value="Genomic_DNA"/>
</dbReference>
<keyword evidence="1" id="KW-0813">Transport</keyword>
<sequence>MEGLLKVLGFVFFIFVGYFLKRTHILKEDTVHALSGLLLYVTLPCLILVCLNGLHIEASYFWLIGLGLATNFFMIGIACLITRKNPQNRLFDMLNLSGFNIGTFVMPFLQTFVTPTGFLSICLFDIGNSIMCTGTTYAIGSGTGTGIELVKTILKRMFSSGPICSYFVMLTLAFIGFSFPATIVDWATIGANANAFLAMILLGQSIRFVMPREQLKELLRLLAIRLAGSLVMSLAMYYLLAFPYEIRKILALIAWAPVPVVGLIFCIKAKCNPSMAANLNSLSVACSVVIVSILLSVL</sequence>
<evidence type="ECO:0000256" key="2">
    <source>
        <dbReference type="SAM" id="Phobius"/>
    </source>
</evidence>